<evidence type="ECO:0000313" key="1">
    <source>
        <dbReference type="EMBL" id="EGZ24886.1"/>
    </source>
</evidence>
<gene>
    <name evidence="1" type="ORF">PHYSODRAFT_257065</name>
</gene>
<dbReference type="InterPro" id="IPR023393">
    <property type="entry name" value="START-like_dom_sf"/>
</dbReference>
<protein>
    <recommendedName>
        <fullName evidence="3">START domain-containing protein</fullName>
    </recommendedName>
</protein>
<dbReference type="InterPro" id="IPR052727">
    <property type="entry name" value="Rab4/Rab5_effector"/>
</dbReference>
<dbReference type="Gene3D" id="3.30.530.20">
    <property type="match status" value="1"/>
</dbReference>
<dbReference type="PANTHER" id="PTHR13510:SF44">
    <property type="entry name" value="RABENOSYN-5"/>
    <property type="match status" value="1"/>
</dbReference>
<name>G4YUJ4_PHYSP</name>
<dbReference type="InParanoid" id="G4YUJ4"/>
<accession>G4YUJ4</accession>
<dbReference type="PANTHER" id="PTHR13510">
    <property type="entry name" value="FYVE-FINGER-CONTAINING RAB5 EFFECTOR PROTEIN RABENOSYN-5-RELATED"/>
    <property type="match status" value="1"/>
</dbReference>
<dbReference type="GeneID" id="20638823"/>
<dbReference type="KEGG" id="psoj:PHYSODRAFT_257065"/>
<evidence type="ECO:0000313" key="2">
    <source>
        <dbReference type="Proteomes" id="UP000002640"/>
    </source>
</evidence>
<proteinExistence type="predicted"/>
<evidence type="ECO:0008006" key="3">
    <source>
        <dbReference type="Google" id="ProtNLM"/>
    </source>
</evidence>
<organism evidence="1 2">
    <name type="scientific">Phytophthora sojae (strain P6497)</name>
    <name type="common">Soybean stem and root rot agent</name>
    <name type="synonym">Phytophthora megasperma f. sp. glycines</name>
    <dbReference type="NCBI Taxonomy" id="1094619"/>
    <lineage>
        <taxon>Eukaryota</taxon>
        <taxon>Sar</taxon>
        <taxon>Stramenopiles</taxon>
        <taxon>Oomycota</taxon>
        <taxon>Peronosporomycetes</taxon>
        <taxon>Peronosporales</taxon>
        <taxon>Peronosporaceae</taxon>
        <taxon>Phytophthora</taxon>
    </lineage>
</organism>
<reference evidence="1 2" key="1">
    <citation type="journal article" date="2006" name="Science">
        <title>Phytophthora genome sequences uncover evolutionary origins and mechanisms of pathogenesis.</title>
        <authorList>
            <person name="Tyler B.M."/>
            <person name="Tripathy S."/>
            <person name="Zhang X."/>
            <person name="Dehal P."/>
            <person name="Jiang R.H."/>
            <person name="Aerts A."/>
            <person name="Arredondo F.D."/>
            <person name="Baxter L."/>
            <person name="Bensasson D."/>
            <person name="Beynon J.L."/>
            <person name="Chapman J."/>
            <person name="Damasceno C.M."/>
            <person name="Dorrance A.E."/>
            <person name="Dou D."/>
            <person name="Dickerman A.W."/>
            <person name="Dubchak I.L."/>
            <person name="Garbelotto M."/>
            <person name="Gijzen M."/>
            <person name="Gordon S.G."/>
            <person name="Govers F."/>
            <person name="Grunwald N.J."/>
            <person name="Huang W."/>
            <person name="Ivors K.L."/>
            <person name="Jones R.W."/>
            <person name="Kamoun S."/>
            <person name="Krampis K."/>
            <person name="Lamour K.H."/>
            <person name="Lee M.K."/>
            <person name="McDonald W.H."/>
            <person name="Medina M."/>
            <person name="Meijer H.J."/>
            <person name="Nordberg E.K."/>
            <person name="Maclean D.J."/>
            <person name="Ospina-Giraldo M.D."/>
            <person name="Morris P.F."/>
            <person name="Phuntumart V."/>
            <person name="Putnam N.H."/>
            <person name="Rash S."/>
            <person name="Rose J.K."/>
            <person name="Sakihama Y."/>
            <person name="Salamov A.A."/>
            <person name="Savidor A."/>
            <person name="Scheuring C.F."/>
            <person name="Smith B.M."/>
            <person name="Sobral B.W."/>
            <person name="Terry A."/>
            <person name="Torto-Alalibo T.A."/>
            <person name="Win J."/>
            <person name="Xu Z."/>
            <person name="Zhang H."/>
            <person name="Grigoriev I.V."/>
            <person name="Rokhsar D.S."/>
            <person name="Boore J.L."/>
        </authorList>
    </citation>
    <scope>NUCLEOTIDE SEQUENCE [LARGE SCALE GENOMIC DNA]</scope>
    <source>
        <strain evidence="1 2">P6497</strain>
    </source>
</reference>
<dbReference type="AlphaFoldDB" id="G4YUJ4"/>
<dbReference type="RefSeq" id="XP_009520174.1">
    <property type="nucleotide sequence ID" value="XM_009521879.1"/>
</dbReference>
<dbReference type="Proteomes" id="UP000002640">
    <property type="component" value="Unassembled WGS sequence"/>
</dbReference>
<keyword evidence="2" id="KW-1185">Reference proteome</keyword>
<dbReference type="EMBL" id="JH159152">
    <property type="protein sequence ID" value="EGZ24886.1"/>
    <property type="molecule type" value="Genomic_DNA"/>
</dbReference>
<dbReference type="STRING" id="1094619.G4YUJ4"/>
<sequence length="439" mass="49812">MQTNESTEWFSVTLIAWLCVRRLVEPLSFSFLILRFEQQASRRERENQQDRAPVMKLSTQDQEVCQDRTLQVLDRTLHDYEATALWALGSNNNHDGLDQRGWKKLRSQADVSLYADHSASDRAWMSAMRGDEWKHPIAVVAVGHMSCSLDDLLFGMTASSPAELKLREVLVDSDVASERVDFAAIATPSQDEPFRFMGVTRYVTTVSKFRRPREYVLACAQGEVTSASGERLGYEINQSVALDQWSVRESLCRGQLIHARVLRELPDGSVGVYYKLIVDAKTLMPDSVVHAAIWKAVQRFWELAPRCAETRKLCCCVDHKRALHLTNLQAKSRFTDPLRCCVCKVSLPDRRRKSLGSSVTTSLTHGASMQTYWCVLCTSWLCSKANCCEVRQLVRVDRSTLEVHQQNVTLCVKCARIIRCKNASDMARCALQQDRPQVS</sequence>